<comment type="similarity">
    <text evidence="4">Belongs to the peptidase M29 family.</text>
</comment>
<dbReference type="InterPro" id="IPR035097">
    <property type="entry name" value="M29_N-terminal"/>
</dbReference>
<proteinExistence type="inferred from homology"/>
<evidence type="ECO:0000256" key="4">
    <source>
        <dbReference type="ARBA" id="ARBA00008236"/>
    </source>
</evidence>
<organism evidence="10 11">
    <name type="scientific">Lacticaseibacillus pabuli</name>
    <dbReference type="NCBI Taxonomy" id="3025672"/>
    <lineage>
        <taxon>Bacteria</taxon>
        <taxon>Bacillati</taxon>
        <taxon>Bacillota</taxon>
        <taxon>Bacilli</taxon>
        <taxon>Lactobacillales</taxon>
        <taxon>Lactobacillaceae</taxon>
        <taxon>Lacticaseibacillus</taxon>
    </lineage>
</organism>
<evidence type="ECO:0000256" key="3">
    <source>
        <dbReference type="ARBA" id="ARBA00001947"/>
    </source>
</evidence>
<name>A0ABY7WTI3_9LACO</name>
<keyword evidence="8" id="KW-0378">Hydrolase</keyword>
<evidence type="ECO:0000256" key="8">
    <source>
        <dbReference type="ARBA" id="ARBA00022801"/>
    </source>
</evidence>
<evidence type="ECO:0000256" key="5">
    <source>
        <dbReference type="ARBA" id="ARBA00022438"/>
    </source>
</evidence>
<evidence type="ECO:0000256" key="1">
    <source>
        <dbReference type="ARBA" id="ARBA00001941"/>
    </source>
</evidence>
<evidence type="ECO:0000313" key="10">
    <source>
        <dbReference type="EMBL" id="WDF83478.1"/>
    </source>
</evidence>
<reference evidence="10 11" key="1">
    <citation type="submission" date="2023-02" db="EMBL/GenBank/DDBJ databases">
        <title>Genome sequence of Lacticaseibacillus sp. KACC 23028.</title>
        <authorList>
            <person name="Kim S."/>
            <person name="Heo J."/>
            <person name="Kwon S.-W."/>
        </authorList>
    </citation>
    <scope>NUCLEOTIDE SEQUENCE [LARGE SCALE GENOMIC DNA]</scope>
    <source>
        <strain evidence="10 11">KACC 23028</strain>
    </source>
</reference>
<sequence>MTNENFALNLKKYADLAVQTGANVQPGDDVYLQIAVDQAPLARLIVASVYKSGAARVMVQWQDDTVKRLDLNHMGDDELDAVPPYEKAMYDYWVDQSAKRITVVSADPDNLGSVDPRRVARYNAGHQQAYARLSNAISSNQISWTIIAAASPKWAEKVFPDDDAAVAVDKLWTEIFKTTRIDKDDPEAAWQAHVDKLNEKAKWLNDQQFDALHYSAPGTDLTVGLPKHHLWQAAGSTNPKGEFFIPNMPTEEVFTGPDKRRIDGTVASTKPLSYAGNVLEGMHFTFKNGEVINYKADRGQAVLDDLFKIRGAKSLGEVSLVPDPSPISQSGIIFFNTLFDENASDHMAFGQAYPFTVDGGVEMTPEQRDHAGLNDADTHVDFMMGSAEMNIDGISKEGKLVPIFRNGDWA</sequence>
<evidence type="ECO:0000256" key="9">
    <source>
        <dbReference type="ARBA" id="ARBA00023049"/>
    </source>
</evidence>
<dbReference type="PANTHER" id="PTHR34448:SF3">
    <property type="entry name" value="AMINOPEPTIDASE AMPS"/>
    <property type="match status" value="1"/>
</dbReference>
<dbReference type="RefSeq" id="WP_274261667.1">
    <property type="nucleotide sequence ID" value="NZ_CP117884.1"/>
</dbReference>
<evidence type="ECO:0000256" key="2">
    <source>
        <dbReference type="ARBA" id="ARBA00001946"/>
    </source>
</evidence>
<dbReference type="PRINTS" id="PR00919">
    <property type="entry name" value="THERMOPTASE"/>
</dbReference>
<protein>
    <submittedName>
        <fullName evidence="10">Aminopeptidase</fullName>
    </submittedName>
</protein>
<gene>
    <name evidence="10" type="ORF">PQ472_04375</name>
</gene>
<accession>A0ABY7WTI3</accession>
<dbReference type="EMBL" id="CP117884">
    <property type="protein sequence ID" value="WDF83478.1"/>
    <property type="molecule type" value="Genomic_DNA"/>
</dbReference>
<keyword evidence="11" id="KW-1185">Reference proteome</keyword>
<dbReference type="PANTHER" id="PTHR34448">
    <property type="entry name" value="AMINOPEPTIDASE"/>
    <property type="match status" value="1"/>
</dbReference>
<dbReference type="Gene3D" id="3.40.1830.10">
    <property type="entry name" value="Thermophilic metalloprotease (M29)"/>
    <property type="match status" value="1"/>
</dbReference>
<comment type="cofactor">
    <cofactor evidence="3">
        <name>Zn(2+)</name>
        <dbReference type="ChEBI" id="CHEBI:29105"/>
    </cofactor>
</comment>
<keyword evidence="5 10" id="KW-0031">Aminopeptidase</keyword>
<dbReference type="GO" id="GO:0004177">
    <property type="term" value="F:aminopeptidase activity"/>
    <property type="evidence" value="ECO:0007669"/>
    <property type="project" value="UniProtKB-KW"/>
</dbReference>
<comment type="cofactor">
    <cofactor evidence="1">
        <name>Co(2+)</name>
        <dbReference type="ChEBI" id="CHEBI:48828"/>
    </cofactor>
</comment>
<dbReference type="Proteomes" id="UP001220377">
    <property type="component" value="Chromosome"/>
</dbReference>
<evidence type="ECO:0000256" key="6">
    <source>
        <dbReference type="ARBA" id="ARBA00022670"/>
    </source>
</evidence>
<keyword evidence="6" id="KW-0645">Protease</keyword>
<evidence type="ECO:0000256" key="7">
    <source>
        <dbReference type="ARBA" id="ARBA00022723"/>
    </source>
</evidence>
<keyword evidence="9" id="KW-0482">Metalloprotease</keyword>
<dbReference type="Pfam" id="PF02073">
    <property type="entry name" value="Peptidase_M29"/>
    <property type="match status" value="1"/>
</dbReference>
<dbReference type="InterPro" id="IPR000787">
    <property type="entry name" value="Peptidase_M29"/>
</dbReference>
<dbReference type="SUPFAM" id="SSF144052">
    <property type="entry name" value="Thermophilic metalloprotease-like"/>
    <property type="match status" value="1"/>
</dbReference>
<comment type="cofactor">
    <cofactor evidence="2">
        <name>Mg(2+)</name>
        <dbReference type="ChEBI" id="CHEBI:18420"/>
    </cofactor>
</comment>
<dbReference type="InterPro" id="IPR052170">
    <property type="entry name" value="M29_Exopeptidase"/>
</dbReference>
<evidence type="ECO:0000313" key="11">
    <source>
        <dbReference type="Proteomes" id="UP001220377"/>
    </source>
</evidence>
<keyword evidence="7" id="KW-0479">Metal-binding</keyword>